<reference evidence="1 2" key="1">
    <citation type="submission" date="2018-11" db="EMBL/GenBank/DDBJ databases">
        <title>YIM 102482-1 draft genome.</title>
        <authorList>
            <person name="Li G."/>
            <person name="Jiang Y."/>
        </authorList>
    </citation>
    <scope>NUCLEOTIDE SEQUENCE [LARGE SCALE GENOMIC DNA]</scope>
    <source>
        <strain evidence="1 2">YIM 102482-1</strain>
    </source>
</reference>
<sequence>MVDLINHCSTYSVTGVDAAVLQRIRQGTASQDTQTFQAADAPRRKWTRLNAEARAAVVERYSAGEPSTKLAAEYGVAKSTILSVLRANNVVVRRQAITPEQVAEAVRLYTDEELSLSQVAARLPVNQETIRLALLKVGVTLRPPTGGISTM</sequence>
<proteinExistence type="predicted"/>
<dbReference type="AlphaFoldDB" id="A0A3P3VSD1"/>
<dbReference type="OrthoDB" id="5073049at2"/>
<keyword evidence="2" id="KW-1185">Reference proteome</keyword>
<evidence type="ECO:0000313" key="1">
    <source>
        <dbReference type="EMBL" id="RRJ85702.1"/>
    </source>
</evidence>
<dbReference type="RefSeq" id="WP_124973922.1">
    <property type="nucleotide sequence ID" value="NZ_RQVS01000021.1"/>
</dbReference>
<gene>
    <name evidence="1" type="ORF">EG850_12325</name>
</gene>
<protein>
    <submittedName>
        <fullName evidence="1">Uncharacterized protein</fullName>
    </submittedName>
</protein>
<accession>A0A3P3VSD1</accession>
<name>A0A3P3VSD1_9MICO</name>
<dbReference type="Proteomes" id="UP000274391">
    <property type="component" value="Unassembled WGS sequence"/>
</dbReference>
<evidence type="ECO:0000313" key="2">
    <source>
        <dbReference type="Proteomes" id="UP000274391"/>
    </source>
</evidence>
<organism evidence="1 2">
    <name type="scientific">Gulosibacter macacae</name>
    <dbReference type="NCBI Taxonomy" id="2488791"/>
    <lineage>
        <taxon>Bacteria</taxon>
        <taxon>Bacillati</taxon>
        <taxon>Actinomycetota</taxon>
        <taxon>Actinomycetes</taxon>
        <taxon>Micrococcales</taxon>
        <taxon>Microbacteriaceae</taxon>
        <taxon>Gulosibacter</taxon>
    </lineage>
</organism>
<dbReference type="EMBL" id="RQVS01000021">
    <property type="protein sequence ID" value="RRJ85702.1"/>
    <property type="molecule type" value="Genomic_DNA"/>
</dbReference>
<comment type="caution">
    <text evidence="1">The sequence shown here is derived from an EMBL/GenBank/DDBJ whole genome shotgun (WGS) entry which is preliminary data.</text>
</comment>